<dbReference type="Pfam" id="PF16207">
    <property type="entry name" value="RAWUL"/>
    <property type="match status" value="1"/>
</dbReference>
<keyword evidence="5" id="KW-0539">Nucleus</keyword>
<dbReference type="SUPFAM" id="SSF57850">
    <property type="entry name" value="RING/U-box"/>
    <property type="match status" value="1"/>
</dbReference>
<reference evidence="9" key="1">
    <citation type="submission" date="2022-08" db="UniProtKB">
        <authorList>
            <consortium name="EnsemblMetazoa"/>
        </authorList>
    </citation>
    <scope>IDENTIFICATION</scope>
    <source>
        <strain evidence="9">05x7-T-G4-1.051#20</strain>
    </source>
</reference>
<evidence type="ECO:0000256" key="7">
    <source>
        <dbReference type="SAM" id="MobiDB-lite"/>
    </source>
</evidence>
<dbReference type="GO" id="GO:0005634">
    <property type="term" value="C:nucleus"/>
    <property type="evidence" value="ECO:0007669"/>
    <property type="project" value="UniProtKB-SubCell"/>
</dbReference>
<evidence type="ECO:0000313" key="9">
    <source>
        <dbReference type="EnsemblMetazoa" id="G14904.1:cds"/>
    </source>
</evidence>
<sequence>MYNTEIRCIFFLKQIICKHDGKEEATTITECLHTFCKSCIVGYLKKEKNCPKCDILIHQSHPLNYISHDRTMQDIVYKLVPNLQEKEKKRRQEFASKHGLSEEVKEEPPCQSNEKEKEDEGADKDYHRNDEQVNLCLECKGNLKHLKKKYLRISSQATICHLKKFLALKVFNDISKYGDVEILCNDELLGKSHTLKFVAVTRWRVKDVPLTLHYRKKTIDL</sequence>
<keyword evidence="4" id="KW-0862">Zinc</keyword>
<dbReference type="InterPro" id="IPR001841">
    <property type="entry name" value="Znf_RING"/>
</dbReference>
<dbReference type="PROSITE" id="PS00518">
    <property type="entry name" value="ZF_RING_1"/>
    <property type="match status" value="1"/>
</dbReference>
<accession>A0A8W8IN74</accession>
<protein>
    <recommendedName>
        <fullName evidence="8">RING-type domain-containing protein</fullName>
    </recommendedName>
</protein>
<dbReference type="PROSITE" id="PS50089">
    <property type="entry name" value="ZF_RING_2"/>
    <property type="match status" value="1"/>
</dbReference>
<dbReference type="Gene3D" id="3.30.40.10">
    <property type="entry name" value="Zinc/RING finger domain, C3HC4 (zinc finger)"/>
    <property type="match status" value="1"/>
</dbReference>
<comment type="subcellular location">
    <subcellularLocation>
        <location evidence="1">Nucleus</location>
    </subcellularLocation>
</comment>
<dbReference type="Pfam" id="PF13923">
    <property type="entry name" value="zf-C3HC4_2"/>
    <property type="match status" value="1"/>
</dbReference>
<dbReference type="CDD" id="cd17083">
    <property type="entry name" value="RAWUL_PCGF3"/>
    <property type="match status" value="1"/>
</dbReference>
<evidence type="ECO:0000256" key="3">
    <source>
        <dbReference type="ARBA" id="ARBA00022771"/>
    </source>
</evidence>
<proteinExistence type="predicted"/>
<dbReference type="FunFam" id="3.30.40.10:FF:000122">
    <property type="entry name" value="polycomb group RING finger protein 1"/>
    <property type="match status" value="1"/>
</dbReference>
<dbReference type="EnsemblMetazoa" id="G14904.1">
    <property type="protein sequence ID" value="G14904.1:cds"/>
    <property type="gene ID" value="G14904"/>
</dbReference>
<evidence type="ECO:0000259" key="8">
    <source>
        <dbReference type="PROSITE" id="PS50089"/>
    </source>
</evidence>
<evidence type="ECO:0000256" key="5">
    <source>
        <dbReference type="ARBA" id="ARBA00023242"/>
    </source>
</evidence>
<keyword evidence="10" id="KW-1185">Reference proteome</keyword>
<dbReference type="InterPro" id="IPR051507">
    <property type="entry name" value="PcG_RING_finger"/>
</dbReference>
<evidence type="ECO:0000313" key="10">
    <source>
        <dbReference type="Proteomes" id="UP000005408"/>
    </source>
</evidence>
<evidence type="ECO:0000256" key="2">
    <source>
        <dbReference type="ARBA" id="ARBA00022723"/>
    </source>
</evidence>
<name>A0A8W8IN74_MAGGI</name>
<evidence type="ECO:0000256" key="1">
    <source>
        <dbReference type="ARBA" id="ARBA00004123"/>
    </source>
</evidence>
<keyword evidence="2" id="KW-0479">Metal-binding</keyword>
<dbReference type="InterPro" id="IPR017907">
    <property type="entry name" value="Znf_RING_CS"/>
</dbReference>
<dbReference type="AlphaFoldDB" id="A0A8W8IN74"/>
<evidence type="ECO:0000256" key="4">
    <source>
        <dbReference type="ARBA" id="ARBA00022833"/>
    </source>
</evidence>
<dbReference type="GO" id="GO:0008270">
    <property type="term" value="F:zinc ion binding"/>
    <property type="evidence" value="ECO:0007669"/>
    <property type="project" value="UniProtKB-KW"/>
</dbReference>
<dbReference type="SMART" id="SM00184">
    <property type="entry name" value="RING"/>
    <property type="match status" value="1"/>
</dbReference>
<feature type="region of interest" description="Disordered" evidence="7">
    <location>
        <begin position="91"/>
        <end position="124"/>
    </location>
</feature>
<organism evidence="9 10">
    <name type="scientific">Magallana gigas</name>
    <name type="common">Pacific oyster</name>
    <name type="synonym">Crassostrea gigas</name>
    <dbReference type="NCBI Taxonomy" id="29159"/>
    <lineage>
        <taxon>Eukaryota</taxon>
        <taxon>Metazoa</taxon>
        <taxon>Spiralia</taxon>
        <taxon>Lophotrochozoa</taxon>
        <taxon>Mollusca</taxon>
        <taxon>Bivalvia</taxon>
        <taxon>Autobranchia</taxon>
        <taxon>Pteriomorphia</taxon>
        <taxon>Ostreida</taxon>
        <taxon>Ostreoidea</taxon>
        <taxon>Ostreidae</taxon>
        <taxon>Magallana</taxon>
    </lineage>
</organism>
<dbReference type="Gene3D" id="3.10.20.90">
    <property type="entry name" value="Phosphatidylinositol 3-kinase Catalytic Subunit, Chain A, domain 1"/>
    <property type="match status" value="1"/>
</dbReference>
<dbReference type="PANTHER" id="PTHR45893">
    <property type="entry name" value="POLYCOMB GROUP RING FINGER PROTEIN"/>
    <property type="match status" value="1"/>
</dbReference>
<keyword evidence="3 6" id="KW-0863">Zinc-finger</keyword>
<dbReference type="InterPro" id="IPR032443">
    <property type="entry name" value="RAWUL"/>
</dbReference>
<dbReference type="InterPro" id="IPR013083">
    <property type="entry name" value="Znf_RING/FYVE/PHD"/>
</dbReference>
<evidence type="ECO:0000256" key="6">
    <source>
        <dbReference type="PROSITE-ProRule" id="PRU00175"/>
    </source>
</evidence>
<feature type="domain" description="RING-type" evidence="8">
    <location>
        <begin position="16"/>
        <end position="54"/>
    </location>
</feature>
<dbReference type="Proteomes" id="UP000005408">
    <property type="component" value="Unassembled WGS sequence"/>
</dbReference>